<dbReference type="InterPro" id="IPR013320">
    <property type="entry name" value="ConA-like_dom_sf"/>
</dbReference>
<comment type="caution">
    <text evidence="4">The sequence shown here is derived from an EMBL/GenBank/DDBJ whole genome shotgun (WGS) entry which is preliminary data.</text>
</comment>
<evidence type="ECO:0000256" key="2">
    <source>
        <dbReference type="ARBA" id="ARBA00023157"/>
    </source>
</evidence>
<keyword evidence="2" id="KW-1015">Disulfide bond</keyword>
<dbReference type="InterPro" id="IPR013783">
    <property type="entry name" value="Ig-like_fold"/>
</dbReference>
<dbReference type="Proteomes" id="UP000297613">
    <property type="component" value="Unassembled WGS sequence"/>
</dbReference>
<dbReference type="RefSeq" id="WP_135571245.1">
    <property type="nucleotide sequence ID" value="NZ_RQGK01000036.1"/>
</dbReference>
<reference evidence="4 5" key="1">
    <citation type="journal article" date="2019" name="PLoS Negl. Trop. Dis.">
        <title>Revisiting the worldwide diversity of Leptospira species in the environment.</title>
        <authorList>
            <person name="Vincent A.T."/>
            <person name="Schiettekatte O."/>
            <person name="Bourhy P."/>
            <person name="Veyrier F.J."/>
            <person name="Picardeau M."/>
        </authorList>
    </citation>
    <scope>NUCLEOTIDE SEQUENCE [LARGE SCALE GENOMIC DNA]</scope>
    <source>
        <strain evidence="4 5">201702445</strain>
    </source>
</reference>
<dbReference type="Gene3D" id="2.60.120.200">
    <property type="match status" value="1"/>
</dbReference>
<name>A0A6N4QUE0_9LEPT</name>
<dbReference type="SMART" id="SM00560">
    <property type="entry name" value="LamGL"/>
    <property type="match status" value="1"/>
</dbReference>
<sequence>MKSLGALRVLYLFVLFPLVLCKYDPQSSSIPELSFGFTRIITSSGSGGGASGPIAASINQMNFSAGATYDFQSVLNGFKSPSASITITNSSGGDIQIPASNFLSLTGTNATDFVVVGAPTGTIANGSNVNASIYYNSVSPGIKTATLTIQPGGNISPVSVSLQATGVANYSGNSLTMQFESMPFIDISGNGNGGIVTGNFGGTIVPGVVGNAIRLGYGPFPTFDYIDIPDSAGGNFHFAGNQSFSVTAWISPDTASVGTIFDKSENNGPFSNLIFDFHASNGSVGVMSWREGDFSEGFSWVGPIIGWHHVACVYNPSLGNPNTTLYLDGVAVQSGYLFSPTFATANSYPANIGRFRRDASQLYVGLIDELRIYYPVALTAAQIQTIYNSR</sequence>
<organism evidence="4 5">
    <name type="scientific">Leptospira yasudae</name>
    <dbReference type="NCBI Taxonomy" id="2202201"/>
    <lineage>
        <taxon>Bacteria</taxon>
        <taxon>Pseudomonadati</taxon>
        <taxon>Spirochaetota</taxon>
        <taxon>Spirochaetia</taxon>
        <taxon>Leptospirales</taxon>
        <taxon>Leptospiraceae</taxon>
        <taxon>Leptospira</taxon>
    </lineage>
</organism>
<dbReference type="Gene3D" id="2.60.40.10">
    <property type="entry name" value="Immunoglobulins"/>
    <property type="match status" value="1"/>
</dbReference>
<dbReference type="AlphaFoldDB" id="A0A6N4QUE0"/>
<dbReference type="InterPro" id="IPR006558">
    <property type="entry name" value="LamG-like"/>
</dbReference>
<dbReference type="EMBL" id="RQGM01000031">
    <property type="protein sequence ID" value="TGL85225.1"/>
    <property type="molecule type" value="Genomic_DNA"/>
</dbReference>
<protein>
    <submittedName>
        <fullName evidence="4">LamG domain-containing protein</fullName>
    </submittedName>
</protein>
<evidence type="ECO:0000313" key="4">
    <source>
        <dbReference type="EMBL" id="TGL85225.1"/>
    </source>
</evidence>
<evidence type="ECO:0000313" key="5">
    <source>
        <dbReference type="Proteomes" id="UP000297613"/>
    </source>
</evidence>
<keyword evidence="1" id="KW-0732">Signal</keyword>
<evidence type="ECO:0000256" key="1">
    <source>
        <dbReference type="ARBA" id="ARBA00022729"/>
    </source>
</evidence>
<accession>A0A6N4QUE0</accession>
<dbReference type="Pfam" id="PF13385">
    <property type="entry name" value="Laminin_G_3"/>
    <property type="match status" value="1"/>
</dbReference>
<feature type="domain" description="LamG-like jellyroll fold" evidence="3">
    <location>
        <begin position="242"/>
        <end position="381"/>
    </location>
</feature>
<proteinExistence type="predicted"/>
<gene>
    <name evidence="4" type="ORF">EHQ83_08620</name>
</gene>
<evidence type="ECO:0000259" key="3">
    <source>
        <dbReference type="SMART" id="SM00560"/>
    </source>
</evidence>
<dbReference type="SUPFAM" id="SSF49899">
    <property type="entry name" value="Concanavalin A-like lectins/glucanases"/>
    <property type="match status" value="1"/>
</dbReference>